<dbReference type="GO" id="GO:0070860">
    <property type="term" value="C:RNA polymerase I core factor complex"/>
    <property type="evidence" value="ECO:0007669"/>
    <property type="project" value="TreeGrafter"/>
</dbReference>
<feature type="region of interest" description="Disordered" evidence="1">
    <location>
        <begin position="902"/>
        <end position="974"/>
    </location>
</feature>
<evidence type="ECO:0000313" key="5">
    <source>
        <dbReference type="EMBL" id="TWU71627.1"/>
    </source>
</evidence>
<dbReference type="GO" id="GO:0001179">
    <property type="term" value="F:RNA polymerase I general transcription initiation factor binding"/>
    <property type="evidence" value="ECO:0007669"/>
    <property type="project" value="TreeGrafter"/>
</dbReference>
<feature type="domain" description="RRN6 beta-propeller" evidence="2">
    <location>
        <begin position="76"/>
        <end position="459"/>
    </location>
</feature>
<evidence type="ECO:0000313" key="6">
    <source>
        <dbReference type="Proteomes" id="UP000317257"/>
    </source>
</evidence>
<dbReference type="PANTHER" id="PTHR28221:SF2">
    <property type="entry name" value="RNA POLYMERASE I-SPECIFIC TRANSCRIPTION INITIATION FACTOR RRN6"/>
    <property type="match status" value="1"/>
</dbReference>
<dbReference type="Pfam" id="PF20640">
    <property type="entry name" value="Rrn6_HB"/>
    <property type="match status" value="1"/>
</dbReference>
<feature type="compositionally biased region" description="Polar residues" evidence="1">
    <location>
        <begin position="927"/>
        <end position="941"/>
    </location>
</feature>
<comment type="caution">
    <text evidence="5">The sequence shown here is derived from an EMBL/GenBank/DDBJ whole genome shotgun (WGS) entry which is preliminary data.</text>
</comment>
<feature type="compositionally biased region" description="Basic residues" evidence="1">
    <location>
        <begin position="962"/>
        <end position="974"/>
    </location>
</feature>
<dbReference type="InterPro" id="IPR019350">
    <property type="entry name" value="RNA_pol_I-sp_TIF_RRN6-like"/>
</dbReference>
<gene>
    <name evidence="5" type="ORF">ED733_001452</name>
</gene>
<dbReference type="Pfam" id="PF10214">
    <property type="entry name" value="Rrn6_beta-prop"/>
    <property type="match status" value="1"/>
</dbReference>
<evidence type="ECO:0000256" key="1">
    <source>
        <dbReference type="SAM" id="MobiDB-lite"/>
    </source>
</evidence>
<organism evidence="5 6">
    <name type="scientific">Metarhizium rileyi (strain RCEF 4871)</name>
    <name type="common">Nomuraea rileyi</name>
    <dbReference type="NCBI Taxonomy" id="1649241"/>
    <lineage>
        <taxon>Eukaryota</taxon>
        <taxon>Fungi</taxon>
        <taxon>Dikarya</taxon>
        <taxon>Ascomycota</taxon>
        <taxon>Pezizomycotina</taxon>
        <taxon>Sordariomycetes</taxon>
        <taxon>Hypocreomycetidae</taxon>
        <taxon>Hypocreales</taxon>
        <taxon>Clavicipitaceae</taxon>
        <taxon>Metarhizium</taxon>
    </lineage>
</organism>
<feature type="domain" description="RRN6 helical bundle" evidence="4">
    <location>
        <begin position="569"/>
        <end position="764"/>
    </location>
</feature>
<dbReference type="Pfam" id="PF20639">
    <property type="entry name" value="Rrn6_K-rich"/>
    <property type="match status" value="1"/>
</dbReference>
<name>A0A5C6G338_METRR</name>
<protein>
    <recommendedName>
        <fullName evidence="7">RNA polymerase I-specific transcription initiation factor RRN6-like protein</fullName>
    </recommendedName>
</protein>
<proteinExistence type="predicted"/>
<dbReference type="InterPro" id="IPR048536">
    <property type="entry name" value="Rrn6_K-rich"/>
</dbReference>
<evidence type="ECO:0000259" key="2">
    <source>
        <dbReference type="Pfam" id="PF10214"/>
    </source>
</evidence>
<accession>A0A5C6G338</accession>
<dbReference type="EMBL" id="SBHS01000040">
    <property type="protein sequence ID" value="TWU71627.1"/>
    <property type="molecule type" value="Genomic_DNA"/>
</dbReference>
<dbReference type="PANTHER" id="PTHR28221">
    <property type="entry name" value="RNA POLYMERASE I-SPECIFIC TRANSCRIPTION INITIATION FACTOR RRN6"/>
    <property type="match status" value="1"/>
</dbReference>
<feature type="compositionally biased region" description="Polar residues" evidence="1">
    <location>
        <begin position="778"/>
        <end position="801"/>
    </location>
</feature>
<dbReference type="AlphaFoldDB" id="A0A5C6G338"/>
<reference evidence="6" key="1">
    <citation type="submission" date="2018-12" db="EMBL/GenBank/DDBJ databases">
        <title>The complete genome of Metarhizium rileyi, a key fungal pathogen of Lepidoptera.</title>
        <authorList>
            <person name="Binneck E."/>
            <person name="Lastra C.C.L."/>
            <person name="Sosa-Gomez D.R."/>
        </authorList>
    </citation>
    <scope>NUCLEOTIDE SEQUENCE [LARGE SCALE GENOMIC DNA]</scope>
    <source>
        <strain evidence="6">Cep018-CH2</strain>
    </source>
</reference>
<dbReference type="GO" id="GO:0001163">
    <property type="term" value="F:RNA polymerase I transcription regulatory region sequence-specific DNA binding"/>
    <property type="evidence" value="ECO:0007669"/>
    <property type="project" value="TreeGrafter"/>
</dbReference>
<dbReference type="GO" id="GO:0042790">
    <property type="term" value="P:nucleolar large rRNA transcription by RNA polymerase I"/>
    <property type="evidence" value="ECO:0007669"/>
    <property type="project" value="TreeGrafter"/>
</dbReference>
<feature type="domain" description="RRN6 K-rich C-terminal" evidence="3">
    <location>
        <begin position="845"/>
        <end position="973"/>
    </location>
</feature>
<feature type="compositionally biased region" description="Low complexity" evidence="1">
    <location>
        <begin position="802"/>
        <end position="814"/>
    </location>
</feature>
<evidence type="ECO:0000259" key="3">
    <source>
        <dbReference type="Pfam" id="PF20639"/>
    </source>
</evidence>
<dbReference type="InterPro" id="IPR048535">
    <property type="entry name" value="RRN6_beta-prop"/>
</dbReference>
<dbReference type="Proteomes" id="UP000317257">
    <property type="component" value="Unassembled WGS sequence"/>
</dbReference>
<feature type="region of interest" description="Disordered" evidence="1">
    <location>
        <begin position="294"/>
        <end position="313"/>
    </location>
</feature>
<dbReference type="InterPro" id="IPR048537">
    <property type="entry name" value="RRN6_HB"/>
</dbReference>
<evidence type="ECO:0000259" key="4">
    <source>
        <dbReference type="Pfam" id="PF20640"/>
    </source>
</evidence>
<evidence type="ECO:0008006" key="7">
    <source>
        <dbReference type="Google" id="ProtNLM"/>
    </source>
</evidence>
<sequence length="974" mass="107679">MSMAPDFRIVGSLAELYPPSKQPVPAASSTLWEERQVQQRWLLKSHPEAFVGGATDLADYLKEDMGQLEVSEGGDNVGPLLAVGEMTDLRDASDIKGIPLLAAAAGVSGEKLRLTRMEESRWQWDDKKDAILSLSVVDSIHQEEETKWSGDGLPIMKIKFATAYRQNDSVRWLLVQTQTSITILRPEYHGTPLPDSSRPDFSTQLSSFITPNPLVTLQNHQTGGNIFSDVCFNPPSTETQPQLVVIDVCGSWSVWSVLGTWQVAKKTLRLSLHKFGHISEDVIGTIPRAPSCSAQKHGIMQIGPTDRDESPNIRKKRAADIKRNLGSSQSFLVWNSERISFLSLNPESVVSKLNILSQSRTEPACILDIQRSPTTDSHVFVLTNRQVIWLDLLPGCMEPEATPMPKIILVCPHIGYWNEDCKMSLCQVSEKETDGIMLLILSPSADQLTVYWFSTPADPEVPRWHRHITSLSTGGKEFSLGNTQSIRVQPARLELSAAGGESGSLTEYVDADAKFYQVTMLDEDLGLRYCICATSVDSSVELSLPTCRIGWSKSENRRRWKQKRKHFLRHIGETFVLPDSMTDHDLESLLREKKVKPNGDDGTSSEIPVSQPRPVLLKFGRIAQSIASRLQAAITQGECGLPKQLMGVVQRAVGRGVEEGHLPLVSWMDLISAFEGPVDHAEPGEGMEAGIEGLLDSTDDRVVVAQLRRRYLDESPGSLLGYPFLRKELSDLWLAPAVDSLPSEMQEIRKIWVSEIAREMFLSSYGVMVQNVPLLGPSSSEPVDNGQVDNLTPRSSSQLPYSSQGVTSSSQASARADDVSNAAFQRLKLLAPTIKQGTLGSLKPSKVLSYWPTERGVDPEDYVSSIVVATEEKFSHAKRRLHRIEAKRKAQTDKYKRPAFMRQGFPASDGLGEDASTMDKRPPPVQAMSSQQRMPDSSQTFGLPGPSVTMSQPVAGAFGDRKKVKKGKRKSGFR</sequence>
<feature type="region of interest" description="Disordered" evidence="1">
    <location>
        <begin position="778"/>
        <end position="815"/>
    </location>
</feature>